<evidence type="ECO:0000313" key="2">
    <source>
        <dbReference type="Proteomes" id="UP000821865"/>
    </source>
</evidence>
<reference evidence="1" key="1">
    <citation type="submission" date="2020-05" db="EMBL/GenBank/DDBJ databases">
        <title>Large-scale comparative analyses of tick genomes elucidate their genetic diversity and vector capacities.</title>
        <authorList>
            <person name="Jia N."/>
            <person name="Wang J."/>
            <person name="Shi W."/>
            <person name="Du L."/>
            <person name="Sun Y."/>
            <person name="Zhan W."/>
            <person name="Jiang J."/>
            <person name="Wang Q."/>
            <person name="Zhang B."/>
            <person name="Ji P."/>
            <person name="Sakyi L.B."/>
            <person name="Cui X."/>
            <person name="Yuan T."/>
            <person name="Jiang B."/>
            <person name="Yang W."/>
            <person name="Lam T.T.-Y."/>
            <person name="Chang Q."/>
            <person name="Ding S."/>
            <person name="Wang X."/>
            <person name="Zhu J."/>
            <person name="Ruan X."/>
            <person name="Zhao L."/>
            <person name="Wei J."/>
            <person name="Que T."/>
            <person name="Du C."/>
            <person name="Cheng J."/>
            <person name="Dai P."/>
            <person name="Han X."/>
            <person name="Huang E."/>
            <person name="Gao Y."/>
            <person name="Liu J."/>
            <person name="Shao H."/>
            <person name="Ye R."/>
            <person name="Li L."/>
            <person name="Wei W."/>
            <person name="Wang X."/>
            <person name="Wang C."/>
            <person name="Yang T."/>
            <person name="Huo Q."/>
            <person name="Li W."/>
            <person name="Guo W."/>
            <person name="Chen H."/>
            <person name="Zhou L."/>
            <person name="Ni X."/>
            <person name="Tian J."/>
            <person name="Zhou Y."/>
            <person name="Sheng Y."/>
            <person name="Liu T."/>
            <person name="Pan Y."/>
            <person name="Xia L."/>
            <person name="Li J."/>
            <person name="Zhao F."/>
            <person name="Cao W."/>
        </authorList>
    </citation>
    <scope>NUCLEOTIDE SEQUENCE</scope>
    <source>
        <strain evidence="1">Dsil-2018</strain>
    </source>
</reference>
<gene>
    <name evidence="1" type="ORF">HPB49_021083</name>
</gene>
<comment type="caution">
    <text evidence="1">The sequence shown here is derived from an EMBL/GenBank/DDBJ whole genome shotgun (WGS) entry which is preliminary data.</text>
</comment>
<name>A0ACB8CBB3_DERSI</name>
<organism evidence="1 2">
    <name type="scientific">Dermacentor silvarum</name>
    <name type="common">Tick</name>
    <dbReference type="NCBI Taxonomy" id="543639"/>
    <lineage>
        <taxon>Eukaryota</taxon>
        <taxon>Metazoa</taxon>
        <taxon>Ecdysozoa</taxon>
        <taxon>Arthropoda</taxon>
        <taxon>Chelicerata</taxon>
        <taxon>Arachnida</taxon>
        <taxon>Acari</taxon>
        <taxon>Parasitiformes</taxon>
        <taxon>Ixodida</taxon>
        <taxon>Ixodoidea</taxon>
        <taxon>Ixodidae</taxon>
        <taxon>Rhipicephalinae</taxon>
        <taxon>Dermacentor</taxon>
    </lineage>
</organism>
<evidence type="ECO:0000313" key="1">
    <source>
        <dbReference type="EMBL" id="KAH7938166.1"/>
    </source>
</evidence>
<keyword evidence="2" id="KW-1185">Reference proteome</keyword>
<dbReference type="EMBL" id="CM023477">
    <property type="protein sequence ID" value="KAH7938166.1"/>
    <property type="molecule type" value="Genomic_DNA"/>
</dbReference>
<protein>
    <submittedName>
        <fullName evidence="1">Uncharacterized protein</fullName>
    </submittedName>
</protein>
<accession>A0ACB8CBB3</accession>
<dbReference type="Proteomes" id="UP000821865">
    <property type="component" value="Chromosome 8"/>
</dbReference>
<proteinExistence type="predicted"/>
<sequence length="176" mass="19588">MGVDSLQLGTVKYPLRAYVAAPGDDVRGIIYNALYNQTEEIIQNMQALNKSSQYTITDTRPLSNTKSTLITFISVQTLPKQLNFYETLYVCHPFKAKVEACHNCRRAGHRVNLCPHPKSNRCPRCGVEHQLVQPPTCTARGASSGKRRTSRGPRSVRCGLTAPATSLHPPPAKWPW</sequence>